<dbReference type="OrthoDB" id="9893603at2759"/>
<evidence type="ECO:0000313" key="9">
    <source>
        <dbReference type="Proteomes" id="UP000694569"/>
    </source>
</evidence>
<organism evidence="8 9">
    <name type="scientific">Leptobrachium leishanense</name>
    <name type="common">Leishan spiny toad</name>
    <dbReference type="NCBI Taxonomy" id="445787"/>
    <lineage>
        <taxon>Eukaryota</taxon>
        <taxon>Metazoa</taxon>
        <taxon>Chordata</taxon>
        <taxon>Craniata</taxon>
        <taxon>Vertebrata</taxon>
        <taxon>Euteleostomi</taxon>
        <taxon>Amphibia</taxon>
        <taxon>Batrachia</taxon>
        <taxon>Anura</taxon>
        <taxon>Pelobatoidea</taxon>
        <taxon>Megophryidae</taxon>
        <taxon>Leptobrachium</taxon>
    </lineage>
</organism>
<feature type="disulfide bond" evidence="6">
    <location>
        <begin position="124"/>
        <end position="133"/>
    </location>
</feature>
<dbReference type="PANTHER" id="PTHR14949:SF25">
    <property type="entry name" value="CRYPTIC FAMILY PROTEIN 1B-RELATED"/>
    <property type="match status" value="1"/>
</dbReference>
<evidence type="ECO:0000256" key="2">
    <source>
        <dbReference type="ARBA" id="ARBA00022536"/>
    </source>
</evidence>
<dbReference type="GO" id="GO:0007368">
    <property type="term" value="P:determination of left/right symmetry"/>
    <property type="evidence" value="ECO:0007669"/>
    <property type="project" value="TreeGrafter"/>
</dbReference>
<dbReference type="GO" id="GO:0009952">
    <property type="term" value="P:anterior/posterior pattern specification"/>
    <property type="evidence" value="ECO:0007669"/>
    <property type="project" value="TreeGrafter"/>
</dbReference>
<proteinExistence type="inferred from homology"/>
<dbReference type="Proteomes" id="UP000694569">
    <property type="component" value="Unplaced"/>
</dbReference>
<dbReference type="PROSITE" id="PS50026">
    <property type="entry name" value="EGF_3"/>
    <property type="match status" value="1"/>
</dbReference>
<reference evidence="8" key="1">
    <citation type="submission" date="2025-08" db="UniProtKB">
        <authorList>
            <consortium name="Ensembl"/>
        </authorList>
    </citation>
    <scope>IDENTIFICATION</scope>
</reference>
<dbReference type="PANTHER" id="PTHR14949">
    <property type="entry name" value="EGF-LIKE-DOMAIN, MULTIPLE 7, 8"/>
    <property type="match status" value="1"/>
</dbReference>
<keyword evidence="9" id="KW-1185">Reference proteome</keyword>
<dbReference type="Pfam" id="PF09443">
    <property type="entry name" value="CFC"/>
    <property type="match status" value="1"/>
</dbReference>
<dbReference type="GO" id="GO:0009986">
    <property type="term" value="C:cell surface"/>
    <property type="evidence" value="ECO:0007669"/>
    <property type="project" value="TreeGrafter"/>
</dbReference>
<evidence type="ECO:0000256" key="4">
    <source>
        <dbReference type="ARBA" id="ARBA00023157"/>
    </source>
</evidence>
<dbReference type="Gene3D" id="2.10.25.10">
    <property type="entry name" value="Laminin"/>
    <property type="match status" value="1"/>
</dbReference>
<dbReference type="GO" id="GO:0007507">
    <property type="term" value="P:heart development"/>
    <property type="evidence" value="ECO:0007669"/>
    <property type="project" value="TreeGrafter"/>
</dbReference>
<dbReference type="GO" id="GO:0038100">
    <property type="term" value="F:nodal binding"/>
    <property type="evidence" value="ECO:0007669"/>
    <property type="project" value="TreeGrafter"/>
</dbReference>
<evidence type="ECO:0000256" key="3">
    <source>
        <dbReference type="ARBA" id="ARBA00022729"/>
    </source>
</evidence>
<evidence type="ECO:0000256" key="1">
    <source>
        <dbReference type="ARBA" id="ARBA00007384"/>
    </source>
</evidence>
<keyword evidence="4 6" id="KW-1015">Disulfide bond</keyword>
<evidence type="ECO:0000313" key="8">
    <source>
        <dbReference type="Ensembl" id="ENSLLEP00000001598.1"/>
    </source>
</evidence>
<dbReference type="InterPro" id="IPR019011">
    <property type="entry name" value="Cryptic/Cripto_CFC-dom"/>
</dbReference>
<evidence type="ECO:0000259" key="7">
    <source>
        <dbReference type="PROSITE" id="PS50026"/>
    </source>
</evidence>
<dbReference type="GO" id="GO:0038092">
    <property type="term" value="P:nodal signaling pathway"/>
    <property type="evidence" value="ECO:0007669"/>
    <property type="project" value="TreeGrafter"/>
</dbReference>
<evidence type="ECO:0000256" key="6">
    <source>
        <dbReference type="PROSITE-ProRule" id="PRU00076"/>
    </source>
</evidence>
<reference evidence="8" key="2">
    <citation type="submission" date="2025-09" db="UniProtKB">
        <authorList>
            <consortium name="Ensembl"/>
        </authorList>
    </citation>
    <scope>IDENTIFICATION</scope>
</reference>
<comment type="caution">
    <text evidence="6">Lacks conserved residue(s) required for the propagation of feature annotation.</text>
</comment>
<keyword evidence="3" id="KW-0732">Signal</keyword>
<dbReference type="AlphaFoldDB" id="A0A8C5LQ53"/>
<comment type="similarity">
    <text evidence="1">Belongs to the EGF-CFC (Cripto-1/FRL1/Cryptic) family.</text>
</comment>
<name>A0A8C5LQ53_9ANUR</name>
<accession>A0A8C5LQ53</accession>
<dbReference type="Ensembl" id="ENSLLET00000001678.1">
    <property type="protein sequence ID" value="ENSLLEP00000001598.1"/>
    <property type="gene ID" value="ENSLLEG00000001037.1"/>
</dbReference>
<dbReference type="GeneTree" id="ENSGT00940000162302"/>
<dbReference type="FunFam" id="2.10.25.10:FF:000421">
    <property type="entry name" value="Teratocarcinoma-derived growth factor"/>
    <property type="match status" value="1"/>
</dbReference>
<dbReference type="GO" id="GO:0070697">
    <property type="term" value="F:activin receptor binding"/>
    <property type="evidence" value="ECO:0007669"/>
    <property type="project" value="TreeGrafter"/>
</dbReference>
<sequence>MLILIVLEVFRNTVYGAVLLMEFCNDLLIAITLTLLVFPLIKGSIKENLDAFQSRRINSTTDFPPISNSMGIEAFLNLSKNNGGRKPQNGMPVLPFIGLTDSNKLNRNCCNNGGTCVLGSFCACPKHFTGRYCEHDERNKDCPGKINHGDWIRKGCRLCRCMYGSLHCLTKTIQTSCDTTEEDIGSEINSSGAAVQSSLYLILFKLFLIFSNCLFC</sequence>
<dbReference type="PROSITE" id="PS00022">
    <property type="entry name" value="EGF_1"/>
    <property type="match status" value="1"/>
</dbReference>
<dbReference type="GO" id="GO:0001568">
    <property type="term" value="P:blood vessel development"/>
    <property type="evidence" value="ECO:0007669"/>
    <property type="project" value="TreeGrafter"/>
</dbReference>
<dbReference type="InterPro" id="IPR000742">
    <property type="entry name" value="EGF"/>
</dbReference>
<evidence type="ECO:0000256" key="5">
    <source>
        <dbReference type="ARBA" id="ARBA00023180"/>
    </source>
</evidence>
<protein>
    <recommendedName>
        <fullName evidence="7">EGF-like domain-containing protein</fullName>
    </recommendedName>
</protein>
<feature type="domain" description="EGF-like" evidence="7">
    <location>
        <begin position="101"/>
        <end position="134"/>
    </location>
</feature>
<keyword evidence="2 6" id="KW-0245">EGF-like domain</keyword>
<dbReference type="InterPro" id="IPR050969">
    <property type="entry name" value="Dev_Signal_Modulators"/>
</dbReference>
<dbReference type="GO" id="GO:0005576">
    <property type="term" value="C:extracellular region"/>
    <property type="evidence" value="ECO:0007669"/>
    <property type="project" value="TreeGrafter"/>
</dbReference>
<keyword evidence="5" id="KW-0325">Glycoprotein</keyword>
<dbReference type="SUPFAM" id="SSF57196">
    <property type="entry name" value="EGF/Laminin"/>
    <property type="match status" value="2"/>
</dbReference>